<feature type="signal peptide" evidence="4">
    <location>
        <begin position="1"/>
        <end position="23"/>
    </location>
</feature>
<keyword evidence="3 4" id="KW-0732">Signal</keyword>
<dbReference type="EMBL" id="JBBNPP010000002">
    <property type="protein sequence ID" value="MEQ3346175.1"/>
    <property type="molecule type" value="Genomic_DNA"/>
</dbReference>
<name>A0ABV1IZ48_9FIRM</name>
<dbReference type="RefSeq" id="WP_349188096.1">
    <property type="nucleotide sequence ID" value="NZ_JBBNPP010000002.1"/>
</dbReference>
<evidence type="ECO:0000256" key="4">
    <source>
        <dbReference type="SAM" id="SignalP"/>
    </source>
</evidence>
<dbReference type="Gene3D" id="3.40.190.10">
    <property type="entry name" value="Periplasmic binding protein-like II"/>
    <property type="match status" value="1"/>
</dbReference>
<sequence length="506" mass="57092">MKRITLVLTFFLGVLLLAGCSNSKDKAGDSDKKSEENTLRVAMATEIDSLDPFKMTAGDTETIMDQVFDGLFDVDTDGSLIPDLAESYSVSEDGKTYDFKLKKDVYFHDGKKFGAEDVLYTYDAMAGLTSKEPLSSKFAIIDKIEVIDDLSVRVHLKERQNGFIYLTLRPIVEKDYTDNGTKPIGTGPYQFVSYTPGEGLKLKKFEDYHKKDHIAHFENLEVIRITDRQTMIMALKNKDLDLADRISAEEADQLGDACTINNFPQNLVQVMGLNNDFKPFQDKNVRLALNYAIDRDEIIESAAEGKATKLFSSFSPALKEYFEDLGEYYPHDVEKAKALLKEAGFEKGLSFKLTVPSDYKYHMNTAELIQAQLQKVGVEVTIDPIEFSTWLTKVYKDKDYEATVVGFIGYLDPVQILGRYTSENEKNYINFKSKDFDAAISNAEKASTKDEEIKNIKESQRILAEEAASVFIADPDNNQALRKGLSGLNQYPIQKLNLEDVKLENE</sequence>
<dbReference type="Pfam" id="PF00496">
    <property type="entry name" value="SBP_bac_5"/>
    <property type="match status" value="1"/>
</dbReference>
<dbReference type="PANTHER" id="PTHR30290:SF9">
    <property type="entry name" value="OLIGOPEPTIDE-BINDING PROTEIN APPA"/>
    <property type="match status" value="1"/>
</dbReference>
<dbReference type="InterPro" id="IPR000914">
    <property type="entry name" value="SBP_5_dom"/>
</dbReference>
<evidence type="ECO:0000259" key="5">
    <source>
        <dbReference type="Pfam" id="PF00496"/>
    </source>
</evidence>
<protein>
    <submittedName>
        <fullName evidence="6">ABC transporter substrate-binding protein</fullName>
    </submittedName>
</protein>
<keyword evidence="2" id="KW-0813">Transport</keyword>
<dbReference type="InterPro" id="IPR030678">
    <property type="entry name" value="Peptide/Ni-bd"/>
</dbReference>
<feature type="chain" id="PRO_5045650243" evidence="4">
    <location>
        <begin position="24"/>
        <end position="506"/>
    </location>
</feature>
<evidence type="ECO:0000256" key="1">
    <source>
        <dbReference type="ARBA" id="ARBA00005695"/>
    </source>
</evidence>
<accession>A0ABV1IZ48</accession>
<dbReference type="PANTHER" id="PTHR30290">
    <property type="entry name" value="PERIPLASMIC BINDING COMPONENT OF ABC TRANSPORTER"/>
    <property type="match status" value="1"/>
</dbReference>
<dbReference type="PIRSF" id="PIRSF002741">
    <property type="entry name" value="MppA"/>
    <property type="match status" value="1"/>
</dbReference>
<organism evidence="6 7">
    <name type="scientific">Peptoniphilus senegalensis</name>
    <dbReference type="NCBI Taxonomy" id="1465757"/>
    <lineage>
        <taxon>Bacteria</taxon>
        <taxon>Bacillati</taxon>
        <taxon>Bacillota</taxon>
        <taxon>Tissierellia</taxon>
        <taxon>Tissierellales</taxon>
        <taxon>Peptoniphilaceae</taxon>
        <taxon>Peptoniphilus</taxon>
    </lineage>
</organism>
<comment type="caution">
    <text evidence="6">The sequence shown here is derived from an EMBL/GenBank/DDBJ whole genome shotgun (WGS) entry which is preliminary data.</text>
</comment>
<dbReference type="PROSITE" id="PS51257">
    <property type="entry name" value="PROKAR_LIPOPROTEIN"/>
    <property type="match status" value="1"/>
</dbReference>
<feature type="domain" description="Solute-binding protein family 5" evidence="5">
    <location>
        <begin position="80"/>
        <end position="426"/>
    </location>
</feature>
<reference evidence="6 7" key="1">
    <citation type="submission" date="2024-04" db="EMBL/GenBank/DDBJ databases">
        <title>Human intestinal bacterial collection.</title>
        <authorList>
            <person name="Pauvert C."/>
            <person name="Hitch T.C.A."/>
            <person name="Clavel T."/>
        </authorList>
    </citation>
    <scope>NUCLEOTIDE SEQUENCE [LARGE SCALE GENOMIC DNA]</scope>
    <source>
        <strain evidence="6 7">CLA-SR-H019</strain>
    </source>
</reference>
<evidence type="ECO:0000256" key="3">
    <source>
        <dbReference type="ARBA" id="ARBA00022729"/>
    </source>
</evidence>
<evidence type="ECO:0000313" key="6">
    <source>
        <dbReference type="EMBL" id="MEQ3346175.1"/>
    </source>
</evidence>
<evidence type="ECO:0000256" key="2">
    <source>
        <dbReference type="ARBA" id="ARBA00022448"/>
    </source>
</evidence>
<dbReference type="SUPFAM" id="SSF53850">
    <property type="entry name" value="Periplasmic binding protein-like II"/>
    <property type="match status" value="1"/>
</dbReference>
<gene>
    <name evidence="6" type="ORF">AAA073_01850</name>
</gene>
<dbReference type="Gene3D" id="3.10.105.10">
    <property type="entry name" value="Dipeptide-binding Protein, Domain 3"/>
    <property type="match status" value="1"/>
</dbReference>
<dbReference type="Proteomes" id="UP001491691">
    <property type="component" value="Unassembled WGS sequence"/>
</dbReference>
<proteinExistence type="inferred from homology"/>
<keyword evidence="7" id="KW-1185">Reference proteome</keyword>
<dbReference type="InterPro" id="IPR039424">
    <property type="entry name" value="SBP_5"/>
</dbReference>
<comment type="similarity">
    <text evidence="1">Belongs to the bacterial solute-binding protein 5 family.</text>
</comment>
<evidence type="ECO:0000313" key="7">
    <source>
        <dbReference type="Proteomes" id="UP001491691"/>
    </source>
</evidence>